<dbReference type="Proteomes" id="UP001454036">
    <property type="component" value="Unassembled WGS sequence"/>
</dbReference>
<keyword evidence="2" id="KW-1185">Reference proteome</keyword>
<organism evidence="1 2">
    <name type="scientific">Lithospermum erythrorhizon</name>
    <name type="common">Purple gromwell</name>
    <name type="synonym">Lithospermum officinale var. erythrorhizon</name>
    <dbReference type="NCBI Taxonomy" id="34254"/>
    <lineage>
        <taxon>Eukaryota</taxon>
        <taxon>Viridiplantae</taxon>
        <taxon>Streptophyta</taxon>
        <taxon>Embryophyta</taxon>
        <taxon>Tracheophyta</taxon>
        <taxon>Spermatophyta</taxon>
        <taxon>Magnoliopsida</taxon>
        <taxon>eudicotyledons</taxon>
        <taxon>Gunneridae</taxon>
        <taxon>Pentapetalae</taxon>
        <taxon>asterids</taxon>
        <taxon>lamiids</taxon>
        <taxon>Boraginales</taxon>
        <taxon>Boraginaceae</taxon>
        <taxon>Boraginoideae</taxon>
        <taxon>Lithospermeae</taxon>
        <taxon>Lithospermum</taxon>
    </lineage>
</organism>
<evidence type="ECO:0000313" key="2">
    <source>
        <dbReference type="Proteomes" id="UP001454036"/>
    </source>
</evidence>
<protein>
    <submittedName>
        <fullName evidence="1">Uncharacterized protein</fullName>
    </submittedName>
</protein>
<sequence>MIDYMRFLCGIHGVKFGALHSSMLSQDPQPTLDRADHAMLQEEQLQASKVPAASDVVLTMDVHAGAPLRYVVSDCISTSFESACGDDLEVGLMLDDDSGVGSVQQDVPTVGSASVDVQQPGAPPCSLAGDPAARLEDVVVSGGPE</sequence>
<name>A0AAV3PY88_LITER</name>
<gene>
    <name evidence="1" type="ORF">LIER_13319</name>
</gene>
<proteinExistence type="predicted"/>
<reference evidence="1 2" key="1">
    <citation type="submission" date="2024-01" db="EMBL/GenBank/DDBJ databases">
        <title>The complete chloroplast genome sequence of Lithospermum erythrorhizon: insights into the phylogenetic relationship among Boraginaceae species and the maternal lineages of purple gromwells.</title>
        <authorList>
            <person name="Okada T."/>
            <person name="Watanabe K."/>
        </authorList>
    </citation>
    <scope>NUCLEOTIDE SEQUENCE [LARGE SCALE GENOMIC DNA]</scope>
</reference>
<dbReference type="AlphaFoldDB" id="A0AAV3PY88"/>
<accession>A0AAV3PY88</accession>
<comment type="caution">
    <text evidence="1">The sequence shown here is derived from an EMBL/GenBank/DDBJ whole genome shotgun (WGS) entry which is preliminary data.</text>
</comment>
<dbReference type="EMBL" id="BAABME010002671">
    <property type="protein sequence ID" value="GAA0155631.1"/>
    <property type="molecule type" value="Genomic_DNA"/>
</dbReference>
<evidence type="ECO:0000313" key="1">
    <source>
        <dbReference type="EMBL" id="GAA0155631.1"/>
    </source>
</evidence>